<dbReference type="OrthoDB" id="118076at2759"/>
<reference evidence="2" key="1">
    <citation type="submission" date="2023-04" db="EMBL/GenBank/DDBJ databases">
        <title>Phytophthora lilii NBRC 32176.</title>
        <authorList>
            <person name="Ichikawa N."/>
            <person name="Sato H."/>
            <person name="Tonouchi N."/>
        </authorList>
    </citation>
    <scope>NUCLEOTIDE SEQUENCE</scope>
    <source>
        <strain evidence="2">NBRC 32176</strain>
    </source>
</reference>
<dbReference type="Proteomes" id="UP001165083">
    <property type="component" value="Unassembled WGS sequence"/>
</dbReference>
<feature type="region of interest" description="Disordered" evidence="1">
    <location>
        <begin position="33"/>
        <end position="83"/>
    </location>
</feature>
<dbReference type="EMBL" id="BSXW01000725">
    <property type="protein sequence ID" value="GMF28638.1"/>
    <property type="molecule type" value="Genomic_DNA"/>
</dbReference>
<dbReference type="Gene3D" id="3.30.1120.30">
    <property type="entry name" value="POLO box domain"/>
    <property type="match status" value="1"/>
</dbReference>
<dbReference type="InterPro" id="IPR011009">
    <property type="entry name" value="Kinase-like_dom_sf"/>
</dbReference>
<organism evidence="2 3">
    <name type="scientific">Phytophthora lilii</name>
    <dbReference type="NCBI Taxonomy" id="2077276"/>
    <lineage>
        <taxon>Eukaryota</taxon>
        <taxon>Sar</taxon>
        <taxon>Stramenopiles</taxon>
        <taxon>Oomycota</taxon>
        <taxon>Peronosporomycetes</taxon>
        <taxon>Peronosporales</taxon>
        <taxon>Peronosporaceae</taxon>
        <taxon>Phytophthora</taxon>
    </lineage>
</organism>
<feature type="compositionally biased region" description="Basic and acidic residues" evidence="1">
    <location>
        <begin position="187"/>
        <end position="199"/>
    </location>
</feature>
<feature type="region of interest" description="Disordered" evidence="1">
    <location>
        <begin position="149"/>
        <end position="175"/>
    </location>
</feature>
<dbReference type="AlphaFoldDB" id="A0A9W6U9H8"/>
<proteinExistence type="predicted"/>
<comment type="caution">
    <text evidence="2">The sequence shown here is derived from an EMBL/GenBank/DDBJ whole genome shotgun (WGS) entry which is preliminary data.</text>
</comment>
<protein>
    <submittedName>
        <fullName evidence="2">Unnamed protein product</fullName>
    </submittedName>
</protein>
<name>A0A9W6U9H8_9STRA</name>
<evidence type="ECO:0000313" key="3">
    <source>
        <dbReference type="Proteomes" id="UP001165083"/>
    </source>
</evidence>
<feature type="compositionally biased region" description="Low complexity" evidence="1">
    <location>
        <begin position="154"/>
        <end position="171"/>
    </location>
</feature>
<keyword evidence="3" id="KW-1185">Reference proteome</keyword>
<dbReference type="SUPFAM" id="SSF56112">
    <property type="entry name" value="Protein kinase-like (PK-like)"/>
    <property type="match status" value="1"/>
</dbReference>
<sequence length="495" mass="54430">MNTKEVDMTPSSPNCSVLVYAWLLKDPRSRPSAQQVLVHPWLREQSQKRALPPSGGRRKSLPRSQKQSLPPHPRTSCRSPEKLREHCRDAVIRSMKEEELLLSSSSSSIPAVYAPRRRRNLGDSRACNTKKREFFEAPRRVFSRRQSMGFAHANSSDSSSSSDPESINPSDDYSDLSELSMSTSFNARDEQDARNKDIGTDDQTEVESLLDASRSAVSVIMHLKLDDVSSLGLFRSKEDNPGNSKVELQWSCKEPTEIGSPPTFELKVSNGWGADYDPASGVVTAITPEGDPLRYEISGGSEARIGSSTTSTSSRTSATCFTKHPHLPTLVRFCQCLALRTMQLRQIALRGQANKLPFIHFDTLPESLLASFRYRSSLVSKLSQTAISPNPSLSEKAATEDQRSVTIAGVGRGSIAATGDLRVVYLDGSQLTLAASGLQLRFRPSWANACNSDDGSKEDVFELLTASSMSAFLPSVVKQKLESIPEFIRRLKAAS</sequence>
<gene>
    <name evidence="2" type="ORF">Plil01_001209200</name>
</gene>
<accession>A0A9W6U9H8</accession>
<dbReference type="InterPro" id="IPR036947">
    <property type="entry name" value="POLO_box_dom_sf"/>
</dbReference>
<evidence type="ECO:0000256" key="1">
    <source>
        <dbReference type="SAM" id="MobiDB-lite"/>
    </source>
</evidence>
<feature type="region of interest" description="Disordered" evidence="1">
    <location>
        <begin position="184"/>
        <end position="203"/>
    </location>
</feature>
<evidence type="ECO:0000313" key="2">
    <source>
        <dbReference type="EMBL" id="GMF28638.1"/>
    </source>
</evidence>